<keyword evidence="2" id="KW-0378">Hydrolase</keyword>
<name>A0A6G1R204_CHAAH</name>
<evidence type="ECO:0000313" key="7">
    <source>
        <dbReference type="Proteomes" id="UP000503349"/>
    </source>
</evidence>
<dbReference type="InterPro" id="IPR047187">
    <property type="entry name" value="SF1_C_Upf1"/>
</dbReference>
<sequence>MDWEIHHIGGDYPASSQTRPKGLVLCSHYVAVDNLGERMAHCEAKILRLGHPDRLLESIKKHSVDTILAHSDNINIIAVISKDIDKAFLGIKTLHEKGERKGKMEVTDEQSKGNQFEVDIVELHVKALTEPGVEVKDIAVIALYNLQVGLLHQKLSAGHPELEIKSADWFHGREKEAVVLSLVGSNRESEVGFLAEDRRINIAVTRARCHIGAVFETHTVHDHAFLKSLFDPITEFGKFR</sequence>
<gene>
    <name evidence="6" type="ORF">EXN66_Car001703</name>
</gene>
<dbReference type="GO" id="GO:0043139">
    <property type="term" value="F:5'-3' DNA helicase activity"/>
    <property type="evidence" value="ECO:0007669"/>
    <property type="project" value="TreeGrafter"/>
</dbReference>
<dbReference type="PANTHER" id="PTHR43788:SF8">
    <property type="entry name" value="DNA-BINDING PROTEIN SMUBP-2"/>
    <property type="match status" value="1"/>
</dbReference>
<protein>
    <submittedName>
        <fullName evidence="6">DNA-binding protein SMUBP-2</fullName>
    </submittedName>
</protein>
<dbReference type="GO" id="GO:0005634">
    <property type="term" value="C:nucleus"/>
    <property type="evidence" value="ECO:0007669"/>
    <property type="project" value="TreeGrafter"/>
</dbReference>
<accession>A0A6G1R204</accession>
<keyword evidence="1" id="KW-0547">Nucleotide-binding</keyword>
<dbReference type="InterPro" id="IPR050534">
    <property type="entry name" value="Coronavir_polyprotein_1ab"/>
</dbReference>
<dbReference type="AlphaFoldDB" id="A0A6G1R204"/>
<reference evidence="7" key="2">
    <citation type="submission" date="2019-02" db="EMBL/GenBank/DDBJ databases">
        <title>Opniocepnalus argus Var Kimnra genome.</title>
        <authorList>
            <person name="Zhou C."/>
            <person name="Xiao S."/>
        </authorList>
    </citation>
    <scope>NUCLEOTIDE SEQUENCE [LARGE SCALE GENOMIC DNA]</scope>
</reference>
<dbReference type="CDD" id="cd18808">
    <property type="entry name" value="SF1_C_Upf1"/>
    <property type="match status" value="1"/>
</dbReference>
<dbReference type="InterPro" id="IPR027417">
    <property type="entry name" value="P-loop_NTPase"/>
</dbReference>
<dbReference type="GO" id="GO:0003677">
    <property type="term" value="F:DNA binding"/>
    <property type="evidence" value="ECO:0007669"/>
    <property type="project" value="UniProtKB-KW"/>
</dbReference>
<evidence type="ECO:0000259" key="5">
    <source>
        <dbReference type="Pfam" id="PF13087"/>
    </source>
</evidence>
<reference evidence="6 7" key="1">
    <citation type="submission" date="2019-02" db="EMBL/GenBank/DDBJ databases">
        <title>Opniocepnalus argus genome.</title>
        <authorList>
            <person name="Zhou C."/>
            <person name="Xiao S."/>
        </authorList>
    </citation>
    <scope>NUCLEOTIDE SEQUENCE [LARGE SCALE GENOMIC DNA]</scope>
    <source>
        <strain evidence="6">OARG1902GOOAL</strain>
        <tissue evidence="6">Muscle</tissue>
    </source>
</reference>
<dbReference type="EMBL" id="CM015712">
    <property type="protein sequence ID" value="KAF3708529.1"/>
    <property type="molecule type" value="Genomic_DNA"/>
</dbReference>
<dbReference type="Proteomes" id="UP000503349">
    <property type="component" value="Chromosome 1"/>
</dbReference>
<dbReference type="Gene3D" id="3.40.50.300">
    <property type="entry name" value="P-loop containing nucleotide triphosphate hydrolases"/>
    <property type="match status" value="1"/>
</dbReference>
<feature type="domain" description="DNA2/NAM7 helicase-like C-terminal" evidence="5">
    <location>
        <begin position="101"/>
        <end position="211"/>
    </location>
</feature>
<dbReference type="GO" id="GO:0016787">
    <property type="term" value="F:hydrolase activity"/>
    <property type="evidence" value="ECO:0007669"/>
    <property type="project" value="UniProtKB-KW"/>
</dbReference>
<evidence type="ECO:0000256" key="4">
    <source>
        <dbReference type="ARBA" id="ARBA00022840"/>
    </source>
</evidence>
<evidence type="ECO:0000256" key="3">
    <source>
        <dbReference type="ARBA" id="ARBA00022806"/>
    </source>
</evidence>
<evidence type="ECO:0000256" key="2">
    <source>
        <dbReference type="ARBA" id="ARBA00022801"/>
    </source>
</evidence>
<keyword evidence="4" id="KW-0067">ATP-binding</keyword>
<dbReference type="GO" id="GO:0005524">
    <property type="term" value="F:ATP binding"/>
    <property type="evidence" value="ECO:0007669"/>
    <property type="project" value="UniProtKB-KW"/>
</dbReference>
<evidence type="ECO:0000313" key="6">
    <source>
        <dbReference type="EMBL" id="KAF3708529.1"/>
    </source>
</evidence>
<organism evidence="6 7">
    <name type="scientific">Channa argus</name>
    <name type="common">Northern snakehead</name>
    <name type="synonym">Ophicephalus argus</name>
    <dbReference type="NCBI Taxonomy" id="215402"/>
    <lineage>
        <taxon>Eukaryota</taxon>
        <taxon>Metazoa</taxon>
        <taxon>Chordata</taxon>
        <taxon>Craniata</taxon>
        <taxon>Vertebrata</taxon>
        <taxon>Euteleostomi</taxon>
        <taxon>Actinopterygii</taxon>
        <taxon>Neopterygii</taxon>
        <taxon>Teleostei</taxon>
        <taxon>Neoteleostei</taxon>
        <taxon>Acanthomorphata</taxon>
        <taxon>Anabantaria</taxon>
        <taxon>Anabantiformes</taxon>
        <taxon>Channoidei</taxon>
        <taxon>Channidae</taxon>
        <taxon>Channa</taxon>
    </lineage>
</organism>
<dbReference type="SUPFAM" id="SSF52540">
    <property type="entry name" value="P-loop containing nucleoside triphosphate hydrolases"/>
    <property type="match status" value="1"/>
</dbReference>
<keyword evidence="6" id="KW-0238">DNA-binding</keyword>
<dbReference type="InterPro" id="IPR041679">
    <property type="entry name" value="DNA2/NAM7-like_C"/>
</dbReference>
<dbReference type="GO" id="GO:0005737">
    <property type="term" value="C:cytoplasm"/>
    <property type="evidence" value="ECO:0007669"/>
    <property type="project" value="TreeGrafter"/>
</dbReference>
<evidence type="ECO:0000256" key="1">
    <source>
        <dbReference type="ARBA" id="ARBA00022741"/>
    </source>
</evidence>
<dbReference type="Pfam" id="PF13087">
    <property type="entry name" value="AAA_12"/>
    <property type="match status" value="1"/>
</dbReference>
<dbReference type="PANTHER" id="PTHR43788">
    <property type="entry name" value="DNA2/NAM7 HELICASE FAMILY MEMBER"/>
    <property type="match status" value="1"/>
</dbReference>
<keyword evidence="3" id="KW-0347">Helicase</keyword>
<keyword evidence="7" id="KW-1185">Reference proteome</keyword>
<proteinExistence type="predicted"/>